<dbReference type="AlphaFoldDB" id="A0A0G4N1J6"/>
<feature type="domain" description="Glutamyl-tRNA amidotransferase complex subunit Gta3" evidence="1">
    <location>
        <begin position="58"/>
        <end position="114"/>
    </location>
</feature>
<dbReference type="EMBL" id="CVQI01032108">
    <property type="protein sequence ID" value="CRK40481.1"/>
    <property type="molecule type" value="Genomic_DNA"/>
</dbReference>
<dbReference type="GO" id="GO:0070681">
    <property type="term" value="P:glutaminyl-tRNAGln biosynthesis via transamidation"/>
    <property type="evidence" value="ECO:0007669"/>
    <property type="project" value="TreeGrafter"/>
</dbReference>
<dbReference type="InterPro" id="IPR049545">
    <property type="entry name" value="Gta3_dom"/>
</dbReference>
<dbReference type="GO" id="GO:0032543">
    <property type="term" value="P:mitochondrial translation"/>
    <property type="evidence" value="ECO:0007669"/>
    <property type="project" value="TreeGrafter"/>
</dbReference>
<dbReference type="GO" id="GO:0030956">
    <property type="term" value="C:glutamyl-tRNA(Gln) amidotransferase complex"/>
    <property type="evidence" value="ECO:0007669"/>
    <property type="project" value="TreeGrafter"/>
</dbReference>
<dbReference type="PANTHER" id="PTHR15004">
    <property type="entry name" value="GLUTAMYL-TRNA(GLN) AMIDOTRANSFERASE SUBUNIT C, MITOCHONDRIAL"/>
    <property type="match status" value="1"/>
</dbReference>
<evidence type="ECO:0000313" key="3">
    <source>
        <dbReference type="Proteomes" id="UP000045706"/>
    </source>
</evidence>
<reference evidence="3" key="1">
    <citation type="submission" date="2015-05" db="EMBL/GenBank/DDBJ databases">
        <authorList>
            <person name="Fogelqvist Johan"/>
        </authorList>
    </citation>
    <scope>NUCLEOTIDE SEQUENCE [LARGE SCALE GENOMIC DNA]</scope>
</reference>
<protein>
    <recommendedName>
        <fullName evidence="1">Glutamyl-tRNA amidotransferase complex subunit Gta3 domain-containing protein</fullName>
    </recommendedName>
</protein>
<accession>A0A0G4N1J6</accession>
<dbReference type="InterPro" id="IPR003837">
    <property type="entry name" value="GatC"/>
</dbReference>
<dbReference type="GO" id="GO:0005739">
    <property type="term" value="C:mitochondrion"/>
    <property type="evidence" value="ECO:0007669"/>
    <property type="project" value="TreeGrafter"/>
</dbReference>
<name>A0A0G4N1J6_VERLO</name>
<dbReference type="Proteomes" id="UP000045706">
    <property type="component" value="Unassembled WGS sequence"/>
</dbReference>
<dbReference type="GO" id="GO:0006450">
    <property type="term" value="P:regulation of translational fidelity"/>
    <property type="evidence" value="ECO:0007669"/>
    <property type="project" value="InterPro"/>
</dbReference>
<dbReference type="Pfam" id="PF20978">
    <property type="entry name" value="Gta3"/>
    <property type="match status" value="1"/>
</dbReference>
<dbReference type="PANTHER" id="PTHR15004:SF0">
    <property type="entry name" value="GLUTAMYL-TRNA(GLN) AMIDOTRANSFERASE SUBUNIT C, MITOCHONDRIAL"/>
    <property type="match status" value="1"/>
</dbReference>
<evidence type="ECO:0000259" key="1">
    <source>
        <dbReference type="Pfam" id="PF20978"/>
    </source>
</evidence>
<gene>
    <name evidence="2" type="ORF">BN1723_015741</name>
</gene>
<sequence>MARPLCPRCVRMRKLQGPVSRRALSSTATTPSKQSPAAILAKPTWSIASLLATSSSPSTPDEISPQKLNHLLRLSALPAPATPQATSALLAALHAHLRFVRDVQAVDTKEVEPLRALRDETARGRVAATVGLAELRSTLDKEVAFGHRQRPRRVKGNKAAVDQDARTAETWNPLGTAQRTAGKYFVVQSKKAEGTFNEPRCGVLLS</sequence>
<evidence type="ECO:0000313" key="2">
    <source>
        <dbReference type="EMBL" id="CRK40481.1"/>
    </source>
</evidence>
<organism evidence="2 3">
    <name type="scientific">Verticillium longisporum</name>
    <name type="common">Verticillium dahliae var. longisporum</name>
    <dbReference type="NCBI Taxonomy" id="100787"/>
    <lineage>
        <taxon>Eukaryota</taxon>
        <taxon>Fungi</taxon>
        <taxon>Dikarya</taxon>
        <taxon>Ascomycota</taxon>
        <taxon>Pezizomycotina</taxon>
        <taxon>Sordariomycetes</taxon>
        <taxon>Hypocreomycetidae</taxon>
        <taxon>Glomerellales</taxon>
        <taxon>Plectosphaerellaceae</taxon>
        <taxon>Verticillium</taxon>
    </lineage>
</organism>
<proteinExistence type="predicted"/>